<protein>
    <submittedName>
        <fullName evidence="1">Phage Gp37/Gp68 family protein</fullName>
    </submittedName>
</protein>
<evidence type="ECO:0000313" key="2">
    <source>
        <dbReference type="Proteomes" id="UP001501710"/>
    </source>
</evidence>
<dbReference type="Proteomes" id="UP001501710">
    <property type="component" value="Unassembled WGS sequence"/>
</dbReference>
<accession>A0ABP8BUY1</accession>
<comment type="caution">
    <text evidence="1">The sequence shown here is derived from an EMBL/GenBank/DDBJ whole genome shotgun (WGS) entry which is preliminary data.</text>
</comment>
<dbReference type="RefSeq" id="WP_344890211.1">
    <property type="nucleotide sequence ID" value="NZ_BAABAS010000004.1"/>
</dbReference>
<reference evidence="2" key="1">
    <citation type="journal article" date="2019" name="Int. J. Syst. Evol. Microbiol.">
        <title>The Global Catalogue of Microorganisms (GCM) 10K type strain sequencing project: providing services to taxonomists for standard genome sequencing and annotation.</title>
        <authorList>
            <consortium name="The Broad Institute Genomics Platform"/>
            <consortium name="The Broad Institute Genome Sequencing Center for Infectious Disease"/>
            <person name="Wu L."/>
            <person name="Ma J."/>
        </authorList>
    </citation>
    <scope>NUCLEOTIDE SEQUENCE [LARGE SCALE GENOMIC DNA]</scope>
    <source>
        <strain evidence="2">JCM 17440</strain>
    </source>
</reference>
<dbReference type="Pfam" id="PF07505">
    <property type="entry name" value="DUF5131"/>
    <property type="match status" value="1"/>
</dbReference>
<proteinExistence type="predicted"/>
<keyword evidence="2" id="KW-1185">Reference proteome</keyword>
<dbReference type="EMBL" id="BAABAS010000004">
    <property type="protein sequence ID" value="GAA4225957.1"/>
    <property type="molecule type" value="Genomic_DNA"/>
</dbReference>
<evidence type="ECO:0000313" key="1">
    <source>
        <dbReference type="EMBL" id="GAA4225957.1"/>
    </source>
</evidence>
<sequence length="365" mass="41067">MSDATKIEWSDASWNPVTGCTKVSPGCDHCYAETFAERWRGTPGHHFENGFDLTLRPERLDQPIRWTKPRKIFVNSMSDLFHKDVPTEFIAHMFAVMALTPQHTYQVLTKRHARMRALMRKTEFRAQVARIAVEMTEAEPGPPYLPEHLVVTCGRSWWPLPNVWLGVSVENQTWANIRVPALLDAPAAVRWISAEPLLGPLDLSRWLVPEMSVCQTDGHPETMRALAELGRAVARNHGGWSGLGWVVTGGESGPGARPAHPDWFRSIRDQCQNAGVAYLHKQNGAWVPVGPLYGDSDEVDDAHMEAVCLEVNDRKRVVQLERSGHVADDYQPTDPRTWLMARVGKKAAGRELDGRTWDQYPDGAR</sequence>
<name>A0ABP8BUY1_9ACTN</name>
<organism evidence="1 2">
    <name type="scientific">Actinomadura meridiana</name>
    <dbReference type="NCBI Taxonomy" id="559626"/>
    <lineage>
        <taxon>Bacteria</taxon>
        <taxon>Bacillati</taxon>
        <taxon>Actinomycetota</taxon>
        <taxon>Actinomycetes</taxon>
        <taxon>Streptosporangiales</taxon>
        <taxon>Thermomonosporaceae</taxon>
        <taxon>Actinomadura</taxon>
    </lineage>
</organism>
<gene>
    <name evidence="1" type="ORF">GCM10022254_09240</name>
</gene>
<dbReference type="InterPro" id="IPR011101">
    <property type="entry name" value="DUF5131"/>
</dbReference>